<gene>
    <name evidence="1" type="ORF">HannXRQ_Chr03g0074901</name>
</gene>
<keyword evidence="2" id="KW-1185">Reference proteome</keyword>
<dbReference type="InParanoid" id="A0A251V8V6"/>
<accession>A0A251V8V6</accession>
<sequence>MSLALESKTFMFVIFTGDVDNLWEIEKLRSGLMKTHTIGHGFIMCKGVSIICQSYWT</sequence>
<evidence type="ECO:0000313" key="2">
    <source>
        <dbReference type="Proteomes" id="UP000215914"/>
    </source>
</evidence>
<dbReference type="EMBL" id="CM007892">
    <property type="protein sequence ID" value="OTG31372.1"/>
    <property type="molecule type" value="Genomic_DNA"/>
</dbReference>
<protein>
    <submittedName>
        <fullName evidence="1">Uncharacterized protein</fullName>
    </submittedName>
</protein>
<reference evidence="2" key="1">
    <citation type="journal article" date="2017" name="Nature">
        <title>The sunflower genome provides insights into oil metabolism, flowering and Asterid evolution.</title>
        <authorList>
            <person name="Badouin H."/>
            <person name="Gouzy J."/>
            <person name="Grassa C.J."/>
            <person name="Murat F."/>
            <person name="Staton S.E."/>
            <person name="Cottret L."/>
            <person name="Lelandais-Briere C."/>
            <person name="Owens G.L."/>
            <person name="Carrere S."/>
            <person name="Mayjonade B."/>
            <person name="Legrand L."/>
            <person name="Gill N."/>
            <person name="Kane N.C."/>
            <person name="Bowers J.E."/>
            <person name="Hubner S."/>
            <person name="Bellec A."/>
            <person name="Berard A."/>
            <person name="Berges H."/>
            <person name="Blanchet N."/>
            <person name="Boniface M.C."/>
            <person name="Brunel D."/>
            <person name="Catrice O."/>
            <person name="Chaidir N."/>
            <person name="Claudel C."/>
            <person name="Donnadieu C."/>
            <person name="Faraut T."/>
            <person name="Fievet G."/>
            <person name="Helmstetter N."/>
            <person name="King M."/>
            <person name="Knapp S.J."/>
            <person name="Lai Z."/>
            <person name="Le Paslier M.C."/>
            <person name="Lippi Y."/>
            <person name="Lorenzon L."/>
            <person name="Mandel J.R."/>
            <person name="Marage G."/>
            <person name="Marchand G."/>
            <person name="Marquand E."/>
            <person name="Bret-Mestries E."/>
            <person name="Morien E."/>
            <person name="Nambeesan S."/>
            <person name="Nguyen T."/>
            <person name="Pegot-Espagnet P."/>
            <person name="Pouilly N."/>
            <person name="Raftis F."/>
            <person name="Sallet E."/>
            <person name="Schiex T."/>
            <person name="Thomas J."/>
            <person name="Vandecasteele C."/>
            <person name="Vares D."/>
            <person name="Vear F."/>
            <person name="Vautrin S."/>
            <person name="Crespi M."/>
            <person name="Mangin B."/>
            <person name="Burke J.M."/>
            <person name="Salse J."/>
            <person name="Munos S."/>
            <person name="Vincourt P."/>
            <person name="Rieseberg L.H."/>
            <person name="Langlade N.B."/>
        </authorList>
    </citation>
    <scope>NUCLEOTIDE SEQUENCE [LARGE SCALE GENOMIC DNA]</scope>
    <source>
        <strain evidence="2">cv. SF193</strain>
    </source>
</reference>
<proteinExistence type="predicted"/>
<evidence type="ECO:0000313" key="1">
    <source>
        <dbReference type="EMBL" id="OTG31372.1"/>
    </source>
</evidence>
<organism evidence="1 2">
    <name type="scientific">Helianthus annuus</name>
    <name type="common">Common sunflower</name>
    <dbReference type="NCBI Taxonomy" id="4232"/>
    <lineage>
        <taxon>Eukaryota</taxon>
        <taxon>Viridiplantae</taxon>
        <taxon>Streptophyta</taxon>
        <taxon>Embryophyta</taxon>
        <taxon>Tracheophyta</taxon>
        <taxon>Spermatophyta</taxon>
        <taxon>Magnoliopsida</taxon>
        <taxon>eudicotyledons</taxon>
        <taxon>Gunneridae</taxon>
        <taxon>Pentapetalae</taxon>
        <taxon>asterids</taxon>
        <taxon>campanulids</taxon>
        <taxon>Asterales</taxon>
        <taxon>Asteraceae</taxon>
        <taxon>Asteroideae</taxon>
        <taxon>Heliantheae alliance</taxon>
        <taxon>Heliantheae</taxon>
        <taxon>Helianthus</taxon>
    </lineage>
</organism>
<dbReference type="Proteomes" id="UP000215914">
    <property type="component" value="Chromosome 3"/>
</dbReference>
<dbReference type="AlphaFoldDB" id="A0A251V8V6"/>
<name>A0A251V8V6_HELAN</name>